<feature type="coiled-coil region" evidence="1">
    <location>
        <begin position="54"/>
        <end position="81"/>
    </location>
</feature>
<proteinExistence type="predicted"/>
<evidence type="ECO:0000256" key="2">
    <source>
        <dbReference type="SAM" id="MobiDB-lite"/>
    </source>
</evidence>
<organism evidence="3 4">
    <name type="scientific">Dentipellis fragilis</name>
    <dbReference type="NCBI Taxonomy" id="205917"/>
    <lineage>
        <taxon>Eukaryota</taxon>
        <taxon>Fungi</taxon>
        <taxon>Dikarya</taxon>
        <taxon>Basidiomycota</taxon>
        <taxon>Agaricomycotina</taxon>
        <taxon>Agaricomycetes</taxon>
        <taxon>Russulales</taxon>
        <taxon>Hericiaceae</taxon>
        <taxon>Dentipellis</taxon>
    </lineage>
</organism>
<feature type="region of interest" description="Disordered" evidence="2">
    <location>
        <begin position="266"/>
        <end position="291"/>
    </location>
</feature>
<keyword evidence="4" id="KW-1185">Reference proteome</keyword>
<evidence type="ECO:0000313" key="3">
    <source>
        <dbReference type="EMBL" id="TFY71461.1"/>
    </source>
</evidence>
<sequence>MSENAIVYDFFLSTRNTSLFSFQKPYHVFSQADYRHSDRTTIGAVHAAIEALGKQSNGSKIQTLELEVKELQNAIDASVALEMFHNPDEWVQIHKEMTVLLETHLVFQRWNYRLDKTQRFFGFWKIRSQIKRIQKHAKNILLTINMANTYSLLQKERHLKEQEEQKRQKLKLRQAVETLKQVSKQMQDADDKDIREHTKGELEIIMKMVAAHRSEEPHPDISTVDTGSAPFMSAHRILLAEEESTGERIGSLYEEMLRDGGVIEARGSSADTAGDGEDQSGHAGDEESVSVGSTSWFDALGF</sequence>
<dbReference type="EMBL" id="SEOQ01000050">
    <property type="protein sequence ID" value="TFY71461.1"/>
    <property type="molecule type" value="Genomic_DNA"/>
</dbReference>
<feature type="coiled-coil region" evidence="1">
    <location>
        <begin position="152"/>
        <end position="192"/>
    </location>
</feature>
<name>A0A4Y9ZCD2_9AGAM</name>
<gene>
    <name evidence="3" type="ORF">EVG20_g1531</name>
</gene>
<protein>
    <submittedName>
        <fullName evidence="3">Uncharacterized protein</fullName>
    </submittedName>
</protein>
<dbReference type="Proteomes" id="UP000298327">
    <property type="component" value="Unassembled WGS sequence"/>
</dbReference>
<accession>A0A4Y9ZCD2</accession>
<evidence type="ECO:0000313" key="4">
    <source>
        <dbReference type="Proteomes" id="UP000298327"/>
    </source>
</evidence>
<dbReference type="OrthoDB" id="3329913at2759"/>
<evidence type="ECO:0000256" key="1">
    <source>
        <dbReference type="SAM" id="Coils"/>
    </source>
</evidence>
<comment type="caution">
    <text evidence="3">The sequence shown here is derived from an EMBL/GenBank/DDBJ whole genome shotgun (WGS) entry which is preliminary data.</text>
</comment>
<dbReference type="AlphaFoldDB" id="A0A4Y9ZCD2"/>
<keyword evidence="1" id="KW-0175">Coiled coil</keyword>
<reference evidence="3 4" key="1">
    <citation type="submission" date="2019-02" db="EMBL/GenBank/DDBJ databases">
        <title>Genome sequencing of the rare red list fungi Dentipellis fragilis.</title>
        <authorList>
            <person name="Buettner E."/>
            <person name="Kellner H."/>
        </authorList>
    </citation>
    <scope>NUCLEOTIDE SEQUENCE [LARGE SCALE GENOMIC DNA]</scope>
    <source>
        <strain evidence="3 4">DSM 105465</strain>
    </source>
</reference>